<proteinExistence type="predicted"/>
<accession>K6GJJ6</accession>
<name>K6GJJ6_9GAMM</name>
<protein>
    <submittedName>
        <fullName evidence="1">NAD(P)-binding Rossmann-like domain protein</fullName>
    </submittedName>
</protein>
<dbReference type="SUPFAM" id="SSF51905">
    <property type="entry name" value="FAD/NAD(P)-binding domain"/>
    <property type="match status" value="1"/>
</dbReference>
<keyword evidence="2" id="KW-1185">Reference proteome</keyword>
<dbReference type="InterPro" id="IPR036188">
    <property type="entry name" value="FAD/NAD-bd_sf"/>
</dbReference>
<comment type="caution">
    <text evidence="1">The sequence shown here is derived from an EMBL/GenBank/DDBJ whole genome shotgun (WGS) entry which is preliminary data.</text>
</comment>
<dbReference type="Gene3D" id="3.50.50.60">
    <property type="entry name" value="FAD/NAD(P)-binding domain"/>
    <property type="match status" value="1"/>
</dbReference>
<dbReference type="Pfam" id="PF13450">
    <property type="entry name" value="NAD_binding_8"/>
    <property type="match status" value="1"/>
</dbReference>
<dbReference type="EMBL" id="AMWX01000001">
    <property type="protein sequence ID" value="EKO37191.1"/>
    <property type="molecule type" value="Genomic_DNA"/>
</dbReference>
<gene>
    <name evidence="1" type="ORF">B273_0272</name>
</gene>
<sequence>MGAGMSGISCALSLYESFDVHVYEKSRGVGGRLCAKTLNDRLFHFGAQFCKAQSSSLQNFLLENDAINFIGSSFDCEANDCVDTKNYFVGKRGMHALLKNYDQILNIKFNHRAVKVDEKNKLVHFESGKSESYDIIISSMPLPQAQKIYESKIEHDSKFSPCIAVGMTLNGTIDNQHNAYKNIDKDVAYLGSSHFYNDENKTTWVLQFSPNFSLKMLNEPDKLLQTKAGNAVKGIINGDYNIAHAGIFRWKYALCSRSNIKNEFTHVSKDAYAIGDWNISPRIESAYNSGKALGKFLAEIKV</sequence>
<evidence type="ECO:0000313" key="1">
    <source>
        <dbReference type="EMBL" id="EKO37191.1"/>
    </source>
</evidence>
<dbReference type="AlphaFoldDB" id="K6GJJ6"/>
<dbReference type="Proteomes" id="UP000010310">
    <property type="component" value="Unassembled WGS sequence"/>
</dbReference>
<reference evidence="1 2" key="1">
    <citation type="submission" date="2012-09" db="EMBL/GenBank/DDBJ databases">
        <authorList>
            <person name="Dupont C.L."/>
            <person name="Rusch D.B."/>
            <person name="Lombardo M.-J."/>
            <person name="Novotny M."/>
            <person name="Yee-Greenbaum J."/>
            <person name="Laskin R."/>
        </authorList>
    </citation>
    <scope>NUCLEOTIDE SEQUENCE [LARGE SCALE GENOMIC DNA]</scope>
    <source>
        <strain evidence="1">SAR86E</strain>
    </source>
</reference>
<dbReference type="PANTHER" id="PTHR16128:SF5">
    <property type="entry name" value="FAD_NAD(P)-BINDING OXIDOREDUCTASE FAMILY PROTEIN"/>
    <property type="match status" value="1"/>
</dbReference>
<dbReference type="PANTHER" id="PTHR16128">
    <property type="entry name" value="FAD/NAD(P)-BINDING OXIDOREDUCTASE FAMILY PROTEIN"/>
    <property type="match status" value="1"/>
</dbReference>
<evidence type="ECO:0000313" key="2">
    <source>
        <dbReference type="Proteomes" id="UP000010310"/>
    </source>
</evidence>
<organism evidence="1 2">
    <name type="scientific">SAR86 cluster bacterium SAR86E</name>
    <dbReference type="NCBI Taxonomy" id="1208365"/>
    <lineage>
        <taxon>Bacteria</taxon>
        <taxon>Pseudomonadati</taxon>
        <taxon>Pseudomonadota</taxon>
        <taxon>Gammaproteobacteria</taxon>
        <taxon>SAR86 cluster</taxon>
    </lineage>
</organism>
<dbReference type="Gene3D" id="3.90.660.10">
    <property type="match status" value="1"/>
</dbReference>
<dbReference type="STRING" id="1208365.B273_0272"/>